<comment type="similarity">
    <text evidence="1">Belongs to the UPF0065 (bug) family.</text>
</comment>
<dbReference type="Gene3D" id="3.40.190.10">
    <property type="entry name" value="Periplasmic binding protein-like II"/>
    <property type="match status" value="1"/>
</dbReference>
<dbReference type="CDD" id="cd07012">
    <property type="entry name" value="PBP2_Bug_TTT"/>
    <property type="match status" value="1"/>
</dbReference>
<dbReference type="PANTHER" id="PTHR42928">
    <property type="entry name" value="TRICARBOXYLATE-BINDING PROTEIN"/>
    <property type="match status" value="1"/>
</dbReference>
<sequence length="326" mass="34384">MGLPAIARRTVCAGLIALSAMQAHAADYPLRPIRLVVPYPAGGATDQLARSLAESMGRDLGQPVVVENKPGANTNLGAEAVARAEPDGYTLLIGSGANLVLNPLLYKKLGFDPGRDLRPLGLLAEIPLVVVTHKSVPATSLTELVAYAKANPGKLNFASVGVGNPLHLAAERFMVASGTRMTHVPYRGSAPALQDLLGGQVQLMFDTASTSLPQIQAGALNGLAVAATTRLAALPDMPTVTEAGYPGQESIVWFALAVPRATPDAIAQRLQRSLTGFYADATLKTSLEKQGWMMQRAMSAAEIAAYLDADRKRWAQIIADNKITLD</sequence>
<dbReference type="AlphaFoldDB" id="A0A1D7U221"/>
<keyword evidence="2" id="KW-0732">Signal</keyword>
<dbReference type="KEGG" id="bvv:BHK69_13935"/>
<dbReference type="Proteomes" id="UP000094969">
    <property type="component" value="Chromosome"/>
</dbReference>
<evidence type="ECO:0000256" key="2">
    <source>
        <dbReference type="SAM" id="SignalP"/>
    </source>
</evidence>
<dbReference type="PIRSF" id="PIRSF017082">
    <property type="entry name" value="YflP"/>
    <property type="match status" value="1"/>
</dbReference>
<keyword evidence="4" id="KW-1185">Reference proteome</keyword>
<dbReference type="RefSeq" id="WP_069690624.1">
    <property type="nucleotide sequence ID" value="NZ_CP017147.1"/>
</dbReference>
<reference evidence="3 4" key="1">
    <citation type="journal article" date="2015" name="Antonie Van Leeuwenhoek">
        <title>Bosea vaviloviae sp. nov., a new species of slow-growing rhizobia isolated from nodules of the relict species Vavilovia formosa (Stev.) Fed.</title>
        <authorList>
            <person name="Safronova V.I."/>
            <person name="Kuznetsova I.G."/>
            <person name="Sazanova A.L."/>
            <person name="Kimeklis A.K."/>
            <person name="Belimov A.A."/>
            <person name="Andronov E.E."/>
            <person name="Pinaev A.G."/>
            <person name="Chizhevskaya E.P."/>
            <person name="Pukhaev A.R."/>
            <person name="Popov K.P."/>
            <person name="Willems A."/>
            <person name="Tikhonovich I.A."/>
        </authorList>
    </citation>
    <scope>NUCLEOTIDE SEQUENCE [LARGE SCALE GENOMIC DNA]</scope>
    <source>
        <strain evidence="3 4">Vaf18</strain>
    </source>
</reference>
<accession>A0A1D7U221</accession>
<feature type="chain" id="PRO_5009099914" evidence="2">
    <location>
        <begin position="26"/>
        <end position="326"/>
    </location>
</feature>
<protein>
    <submittedName>
        <fullName evidence="3">ABC transporter substrate-binding protein</fullName>
    </submittedName>
</protein>
<organism evidence="3 4">
    <name type="scientific">Bosea vaviloviae</name>
    <dbReference type="NCBI Taxonomy" id="1526658"/>
    <lineage>
        <taxon>Bacteria</taxon>
        <taxon>Pseudomonadati</taxon>
        <taxon>Pseudomonadota</taxon>
        <taxon>Alphaproteobacteria</taxon>
        <taxon>Hyphomicrobiales</taxon>
        <taxon>Boseaceae</taxon>
        <taxon>Bosea</taxon>
    </lineage>
</organism>
<dbReference type="Gene3D" id="3.40.190.150">
    <property type="entry name" value="Bordetella uptake gene, domain 1"/>
    <property type="match status" value="1"/>
</dbReference>
<dbReference type="OrthoDB" id="8443386at2"/>
<name>A0A1D7U221_9HYPH</name>
<dbReference type="STRING" id="1526658.BHK69_13935"/>
<dbReference type="InterPro" id="IPR042100">
    <property type="entry name" value="Bug_dom1"/>
</dbReference>
<dbReference type="EMBL" id="CP017147">
    <property type="protein sequence ID" value="AOO81410.1"/>
    <property type="molecule type" value="Genomic_DNA"/>
</dbReference>
<dbReference type="SUPFAM" id="SSF53850">
    <property type="entry name" value="Periplasmic binding protein-like II"/>
    <property type="match status" value="1"/>
</dbReference>
<dbReference type="InterPro" id="IPR005064">
    <property type="entry name" value="BUG"/>
</dbReference>
<gene>
    <name evidence="3" type="ORF">BHK69_13935</name>
</gene>
<dbReference type="Pfam" id="PF03401">
    <property type="entry name" value="TctC"/>
    <property type="match status" value="1"/>
</dbReference>
<dbReference type="PANTHER" id="PTHR42928:SF5">
    <property type="entry name" value="BLR1237 PROTEIN"/>
    <property type="match status" value="1"/>
</dbReference>
<evidence type="ECO:0000313" key="3">
    <source>
        <dbReference type="EMBL" id="AOO81410.1"/>
    </source>
</evidence>
<feature type="signal peptide" evidence="2">
    <location>
        <begin position="1"/>
        <end position="25"/>
    </location>
</feature>
<proteinExistence type="inferred from homology"/>
<evidence type="ECO:0000256" key="1">
    <source>
        <dbReference type="ARBA" id="ARBA00006987"/>
    </source>
</evidence>
<evidence type="ECO:0000313" key="4">
    <source>
        <dbReference type="Proteomes" id="UP000094969"/>
    </source>
</evidence>